<dbReference type="InterPro" id="IPR013830">
    <property type="entry name" value="SGNH_hydro"/>
</dbReference>
<feature type="domain" description="SGNH hydrolase-type esterase" evidence="1">
    <location>
        <begin position="16"/>
        <end position="190"/>
    </location>
</feature>
<reference evidence="2 3" key="1">
    <citation type="submission" date="2020-11" db="EMBL/GenBank/DDBJ databases">
        <title>WGS of Herminiimonas contaminans strain Marseille-Q4544 isolated from planarians Schmidtea mediterranea.</title>
        <authorList>
            <person name="Kangale L."/>
        </authorList>
    </citation>
    <scope>NUCLEOTIDE SEQUENCE [LARGE SCALE GENOMIC DNA]</scope>
    <source>
        <strain evidence="2 3">Marseille-Q4544</strain>
    </source>
</reference>
<organism evidence="2 3">
    <name type="scientific">Herminiimonas contaminans</name>
    <dbReference type="NCBI Taxonomy" id="1111140"/>
    <lineage>
        <taxon>Bacteria</taxon>
        <taxon>Pseudomonadati</taxon>
        <taxon>Pseudomonadota</taxon>
        <taxon>Betaproteobacteria</taxon>
        <taxon>Burkholderiales</taxon>
        <taxon>Oxalobacteraceae</taxon>
        <taxon>Herminiimonas</taxon>
    </lineage>
</organism>
<comment type="caution">
    <text evidence="2">The sequence shown here is derived from an EMBL/GenBank/DDBJ whole genome shotgun (WGS) entry which is preliminary data.</text>
</comment>
<dbReference type="SUPFAM" id="SSF52266">
    <property type="entry name" value="SGNH hydrolase"/>
    <property type="match status" value="1"/>
</dbReference>
<evidence type="ECO:0000313" key="2">
    <source>
        <dbReference type="EMBL" id="MBF8178467.1"/>
    </source>
</evidence>
<dbReference type="Proteomes" id="UP000657372">
    <property type="component" value="Unassembled WGS sequence"/>
</dbReference>
<name>A0ABS0EUF0_9BURK</name>
<gene>
    <name evidence="2" type="ORF">IXC47_12325</name>
</gene>
<dbReference type="Gene3D" id="3.40.50.1110">
    <property type="entry name" value="SGNH hydrolase"/>
    <property type="match status" value="1"/>
</dbReference>
<proteinExistence type="predicted"/>
<dbReference type="InterPro" id="IPR051532">
    <property type="entry name" value="Ester_Hydrolysis_Enzymes"/>
</dbReference>
<keyword evidence="3" id="KW-1185">Reference proteome</keyword>
<sequence>MSDYNPKASTDHRICFVGDSFVQGTSDQLCLGWAGRLIQSAVARRINITHYNLGIRRDTSRDIAARWEAECAARLPADCEQLLVFSFGVNDTSIYEGSLRVPEQESLANCQSILSTATARYKTLMIGPPPMPDASHNRRVAQLDQQFADIAAGLNVPYLSVFEVLRKDEHWLKEAIANDFAHPRQQGYERLAGLVQDWSEWWFK</sequence>
<dbReference type="RefSeq" id="WP_195875806.1">
    <property type="nucleotide sequence ID" value="NZ_JADOEL010000009.1"/>
</dbReference>
<dbReference type="EMBL" id="JADOEL010000009">
    <property type="protein sequence ID" value="MBF8178467.1"/>
    <property type="molecule type" value="Genomic_DNA"/>
</dbReference>
<accession>A0ABS0EUF0</accession>
<dbReference type="PANTHER" id="PTHR30383:SF5">
    <property type="entry name" value="SGNH HYDROLASE-TYPE ESTERASE DOMAIN-CONTAINING PROTEIN"/>
    <property type="match status" value="1"/>
</dbReference>
<evidence type="ECO:0000259" key="1">
    <source>
        <dbReference type="Pfam" id="PF13472"/>
    </source>
</evidence>
<dbReference type="Pfam" id="PF13472">
    <property type="entry name" value="Lipase_GDSL_2"/>
    <property type="match status" value="1"/>
</dbReference>
<dbReference type="InterPro" id="IPR036514">
    <property type="entry name" value="SGNH_hydro_sf"/>
</dbReference>
<dbReference type="PANTHER" id="PTHR30383">
    <property type="entry name" value="THIOESTERASE 1/PROTEASE 1/LYSOPHOSPHOLIPASE L1"/>
    <property type="match status" value="1"/>
</dbReference>
<protein>
    <submittedName>
        <fullName evidence="2">Lipase</fullName>
    </submittedName>
</protein>
<evidence type="ECO:0000313" key="3">
    <source>
        <dbReference type="Proteomes" id="UP000657372"/>
    </source>
</evidence>